<dbReference type="GO" id="GO:0006508">
    <property type="term" value="P:proteolysis"/>
    <property type="evidence" value="ECO:0007669"/>
    <property type="project" value="UniProtKB-KW"/>
</dbReference>
<dbReference type="InterPro" id="IPR025657">
    <property type="entry name" value="RadC_JAB"/>
</dbReference>
<keyword evidence="4" id="KW-0862">Zinc</keyword>
<evidence type="ECO:0000256" key="3">
    <source>
        <dbReference type="ARBA" id="ARBA00022801"/>
    </source>
</evidence>
<dbReference type="GO" id="GO:0046872">
    <property type="term" value="F:metal ion binding"/>
    <property type="evidence" value="ECO:0007669"/>
    <property type="project" value="UniProtKB-KW"/>
</dbReference>
<dbReference type="PROSITE" id="PS50249">
    <property type="entry name" value="MPN"/>
    <property type="match status" value="1"/>
</dbReference>
<dbReference type="Pfam" id="PF04002">
    <property type="entry name" value="RadC"/>
    <property type="match status" value="1"/>
</dbReference>
<dbReference type="GO" id="GO:0008237">
    <property type="term" value="F:metallopeptidase activity"/>
    <property type="evidence" value="ECO:0007669"/>
    <property type="project" value="UniProtKB-KW"/>
</dbReference>
<dbReference type="Gene3D" id="3.40.140.10">
    <property type="entry name" value="Cytidine Deaminase, domain 2"/>
    <property type="match status" value="1"/>
</dbReference>
<dbReference type="CDD" id="cd08071">
    <property type="entry name" value="MPN_DUF2466"/>
    <property type="match status" value="1"/>
</dbReference>
<keyword evidence="8" id="KW-1185">Reference proteome</keyword>
<feature type="domain" description="MPN" evidence="6">
    <location>
        <begin position="42"/>
        <end position="163"/>
    </location>
</feature>
<evidence type="ECO:0000259" key="6">
    <source>
        <dbReference type="PROSITE" id="PS50249"/>
    </source>
</evidence>
<dbReference type="PANTHER" id="PTHR30471:SF3">
    <property type="entry name" value="UPF0758 PROTEIN YEES-RELATED"/>
    <property type="match status" value="1"/>
</dbReference>
<evidence type="ECO:0000256" key="2">
    <source>
        <dbReference type="ARBA" id="ARBA00022723"/>
    </source>
</evidence>
<comment type="caution">
    <text evidence="7">The sequence shown here is derived from an EMBL/GenBank/DDBJ whole genome shotgun (WGS) entry which is preliminary data.</text>
</comment>
<keyword evidence="2" id="KW-0479">Metal-binding</keyword>
<evidence type="ECO:0000256" key="5">
    <source>
        <dbReference type="ARBA" id="ARBA00023049"/>
    </source>
</evidence>
<gene>
    <name evidence="7" type="ORF">GHYDROH2_30820</name>
</gene>
<reference evidence="7" key="1">
    <citation type="submission" date="2022-12" db="EMBL/GenBank/DDBJ databases">
        <title>Reference genome sequencing for broad-spectrum identification of bacterial and archaeal isolates by mass spectrometry.</title>
        <authorList>
            <person name="Sekiguchi Y."/>
            <person name="Tourlousse D.M."/>
        </authorList>
    </citation>
    <scope>NUCLEOTIDE SEQUENCE</scope>
    <source>
        <strain evidence="7">H2</strain>
    </source>
</reference>
<accession>A0A9W6G353</accession>
<keyword evidence="3" id="KW-0378">Hydrolase</keyword>
<protein>
    <submittedName>
        <fullName evidence="7">DNA repair protein RadC</fullName>
    </submittedName>
</protein>
<evidence type="ECO:0000313" key="8">
    <source>
        <dbReference type="Proteomes" id="UP001144352"/>
    </source>
</evidence>
<dbReference type="NCBIfam" id="TIGR00608">
    <property type="entry name" value="radc"/>
    <property type="match status" value="1"/>
</dbReference>
<dbReference type="Proteomes" id="UP001144352">
    <property type="component" value="Unassembled WGS sequence"/>
</dbReference>
<evidence type="ECO:0000256" key="4">
    <source>
        <dbReference type="ARBA" id="ARBA00022833"/>
    </source>
</evidence>
<name>A0A9W6G353_9BACT</name>
<evidence type="ECO:0000313" key="7">
    <source>
        <dbReference type="EMBL" id="GLI39581.1"/>
    </source>
</evidence>
<keyword evidence="5" id="KW-0482">Metalloprotease</keyword>
<dbReference type="RefSeq" id="WP_010942813.1">
    <property type="nucleotide sequence ID" value="NZ_BSDS01000002.1"/>
</dbReference>
<evidence type="ECO:0000256" key="1">
    <source>
        <dbReference type="ARBA" id="ARBA00022670"/>
    </source>
</evidence>
<dbReference type="EMBL" id="BSDS01000002">
    <property type="protein sequence ID" value="GLI39581.1"/>
    <property type="molecule type" value="Genomic_DNA"/>
</dbReference>
<sequence length="163" mass="18617">MNLNLFGEPVPPVTKRIMVRSIEARYRNEVVRDDAPEWVSMRFTKPEQVYEMFRDLRRETKEHFVVLHLDGKNRIVCFDRVSIGSLNQAIVHPREVFKTACLSNAAAILLVHNHPTGDPNPSSEDIAITKRLKESGDILGIRVLDHIIVGDDEFLSFVEQGLL</sequence>
<keyword evidence="1" id="KW-0645">Protease</keyword>
<dbReference type="SMR" id="A0A9W6G353"/>
<dbReference type="AlphaFoldDB" id="A0A9W6G353"/>
<dbReference type="PANTHER" id="PTHR30471">
    <property type="entry name" value="DNA REPAIR PROTEIN RADC"/>
    <property type="match status" value="1"/>
</dbReference>
<dbReference type="InterPro" id="IPR001405">
    <property type="entry name" value="UPF0758"/>
</dbReference>
<proteinExistence type="predicted"/>
<dbReference type="InterPro" id="IPR037518">
    <property type="entry name" value="MPN"/>
</dbReference>
<organism evidence="7 8">
    <name type="scientific">Geobacter hydrogenophilus</name>
    <dbReference type="NCBI Taxonomy" id="40983"/>
    <lineage>
        <taxon>Bacteria</taxon>
        <taxon>Pseudomonadati</taxon>
        <taxon>Thermodesulfobacteriota</taxon>
        <taxon>Desulfuromonadia</taxon>
        <taxon>Geobacterales</taxon>
        <taxon>Geobacteraceae</taxon>
        <taxon>Geobacter</taxon>
    </lineage>
</organism>